<feature type="domain" description="DUF7881" evidence="2">
    <location>
        <begin position="6"/>
        <end position="73"/>
    </location>
</feature>
<reference evidence="3" key="1">
    <citation type="submission" date="2014-02" db="EMBL/GenBank/DDBJ databases">
        <authorList>
            <person name="Genoscope - CEA"/>
        </authorList>
    </citation>
    <scope>NUCLEOTIDE SEQUENCE</scope>
    <source>
        <strain evidence="3">LS3</strain>
    </source>
</reference>
<accession>A0A060SZ96</accession>
<dbReference type="InterPro" id="IPR003615">
    <property type="entry name" value="HNH_nuc"/>
</dbReference>
<name>A0A060SZ96_BLAAD</name>
<evidence type="ECO:0000313" key="3">
    <source>
        <dbReference type="EMBL" id="CDP33844.1"/>
    </source>
</evidence>
<organism evidence="3">
    <name type="scientific">Blastobotrys adeninivorans</name>
    <name type="common">Yeast</name>
    <name type="synonym">Arxula adeninivorans</name>
    <dbReference type="NCBI Taxonomy" id="409370"/>
    <lineage>
        <taxon>Eukaryota</taxon>
        <taxon>Fungi</taxon>
        <taxon>Dikarya</taxon>
        <taxon>Ascomycota</taxon>
        <taxon>Saccharomycotina</taxon>
        <taxon>Dipodascomycetes</taxon>
        <taxon>Dipodascales</taxon>
        <taxon>Trichomonascaceae</taxon>
        <taxon>Blastobotrys</taxon>
    </lineage>
</organism>
<evidence type="ECO:0000259" key="2">
    <source>
        <dbReference type="Pfam" id="PF25324"/>
    </source>
</evidence>
<dbReference type="EMBL" id="HG937691">
    <property type="protein sequence ID" value="CDP33844.1"/>
    <property type="molecule type" value="Genomic_DNA"/>
</dbReference>
<feature type="domain" description="HNH nuclease" evidence="1">
    <location>
        <begin position="120"/>
        <end position="200"/>
    </location>
</feature>
<gene>
    <name evidence="3" type="ORF">GNLVRS02_ARAD1A18788g</name>
</gene>
<dbReference type="Pfam" id="PF25324">
    <property type="entry name" value="DUF7881"/>
    <property type="match status" value="1"/>
</dbReference>
<reference evidence="3" key="2">
    <citation type="submission" date="2014-06" db="EMBL/GenBank/DDBJ databases">
        <title>The complete genome of Blastobotrys (Arxula) adeninivorans LS3 - a yeast of biotechnological interest.</title>
        <authorList>
            <person name="Kunze G."/>
            <person name="Gaillardin C."/>
            <person name="Czernicka M."/>
            <person name="Durrens P."/>
            <person name="Martin T."/>
            <person name="Boer E."/>
            <person name="Gabaldon T."/>
            <person name="Cruz J."/>
            <person name="Talla E."/>
            <person name="Marck C."/>
            <person name="Goffeau A."/>
            <person name="Barbe V."/>
            <person name="Baret P."/>
            <person name="Baronian K."/>
            <person name="Beier S."/>
            <person name="Bleykasten C."/>
            <person name="Bode R."/>
            <person name="Casaregola S."/>
            <person name="Despons L."/>
            <person name="Fairhead C."/>
            <person name="Giersberg M."/>
            <person name="Gierski P."/>
            <person name="Hahnel U."/>
            <person name="Hartmann A."/>
            <person name="Jankowska D."/>
            <person name="Jubin C."/>
            <person name="Jung P."/>
            <person name="Lafontaine I."/>
            <person name="Leh-Louis V."/>
            <person name="Lemaire M."/>
            <person name="Marcet-Houben M."/>
            <person name="Mascher M."/>
            <person name="Morel G."/>
            <person name="Richard G.-F."/>
            <person name="Riechen J."/>
            <person name="Sacerdot C."/>
            <person name="Sarkar A."/>
            <person name="Savel G."/>
            <person name="Schacherer J."/>
            <person name="Sherman D."/>
            <person name="Straub M.-L."/>
            <person name="Stein N."/>
            <person name="Thierry A."/>
            <person name="Trautwein-Schult A."/>
            <person name="Westhof E."/>
            <person name="Worch S."/>
            <person name="Dujon B."/>
            <person name="Souciet J.-L."/>
            <person name="Wincker P."/>
            <person name="Scholz U."/>
            <person name="Neuveglise N."/>
        </authorList>
    </citation>
    <scope>NUCLEOTIDE SEQUENCE</scope>
    <source>
        <strain evidence="3">LS3</strain>
    </source>
</reference>
<proteinExistence type="predicted"/>
<dbReference type="InterPro" id="IPR057203">
    <property type="entry name" value="DUF7881"/>
</dbReference>
<protein>
    <submittedName>
        <fullName evidence="3">ARAD1A18788p</fullName>
    </submittedName>
</protein>
<dbReference type="AlphaFoldDB" id="A0A060SZ96"/>
<sequence>MNESQRNLTFSFSQEKGTIQGGIHVGPSTTNADLVQMINIAFMPAGKISIRHRDSLFPLSPNNRPIKLGHYILSPVKDGDFVSVNDEPFLVRPPPIAPFVTANSAVEHFQSLVKNRDQKCVISGETAELADADDSEEESDLHTAHIFPVAWNNLLSSQVPDYAITYKHPDDGTGVNSPQNGLLIKSEIHPLWNAYFVSVNPDTNKVISFSELTDQYDGRMLDPACRQKSSPYYVPDELLKWHFKQCVLARMRGPIEPTYLQNGLYSAVPYSLSSRDFTGSSPASCYSSRYSSQLSLDITEDELEDHPTPIHVK</sequence>
<dbReference type="Pfam" id="PF13391">
    <property type="entry name" value="HNH_2"/>
    <property type="match status" value="1"/>
</dbReference>
<evidence type="ECO:0000259" key="1">
    <source>
        <dbReference type="Pfam" id="PF13391"/>
    </source>
</evidence>